<evidence type="ECO:0000313" key="4">
    <source>
        <dbReference type="Proteomes" id="UP000663869"/>
    </source>
</evidence>
<dbReference type="EMBL" id="CAJNYU010000397">
    <property type="protein sequence ID" value="CAF3356592.1"/>
    <property type="molecule type" value="Genomic_DNA"/>
</dbReference>
<dbReference type="Proteomes" id="UP000663869">
    <property type="component" value="Unassembled WGS sequence"/>
</dbReference>
<keyword evidence="1" id="KW-1133">Transmembrane helix</keyword>
<dbReference type="Proteomes" id="UP000663862">
    <property type="component" value="Unassembled WGS sequence"/>
</dbReference>
<dbReference type="AlphaFoldDB" id="A0A817WJT2"/>
<dbReference type="EMBL" id="CAJOBQ010000200">
    <property type="protein sequence ID" value="CAF4291274.1"/>
    <property type="molecule type" value="Genomic_DNA"/>
</dbReference>
<proteinExistence type="predicted"/>
<accession>A0A817WJT2</accession>
<feature type="transmembrane region" description="Helical" evidence="1">
    <location>
        <begin position="211"/>
        <end position="231"/>
    </location>
</feature>
<evidence type="ECO:0000313" key="3">
    <source>
        <dbReference type="EMBL" id="CAF4291274.1"/>
    </source>
</evidence>
<gene>
    <name evidence="2" type="ORF">FME351_LOCUS5008</name>
    <name evidence="3" type="ORF">TSG867_LOCUS5642</name>
</gene>
<evidence type="ECO:0000256" key="1">
    <source>
        <dbReference type="SAM" id="Phobius"/>
    </source>
</evidence>
<dbReference type="PANTHER" id="PTHR33488:SF2">
    <property type="entry name" value="EARLY ENDOSOME ANTIGEN 1-LIKE"/>
    <property type="match status" value="1"/>
</dbReference>
<reference evidence="2" key="1">
    <citation type="submission" date="2021-02" db="EMBL/GenBank/DDBJ databases">
        <authorList>
            <person name="Nowell W R."/>
        </authorList>
    </citation>
    <scope>NUCLEOTIDE SEQUENCE</scope>
</reference>
<sequence length="948" mass="106674">MVHPICAVLNYEGIKRARERRGGAQGAVNAAREQLANRQRELERQRVEQVNFRNQKTQVTAQLRNPSLSLSQLEARQLTLANITEQIRKVVQHLGSFVTRSSVLYNELQDLVSFKNLVKPLNSILTELIENGVTTKETAGATQISSVEVQLTSDTLDLIKACLPSSPSNEGDSYTCSSIRKPKCPISLCFYGLFILSSFHIRIFDFDLLTMIVRGAIVWIFFVLIIQMLYFSEVIGQYSKQPMATTSLVYQFDLPKDPLINPFYSPEIESLRSSNKQVIKMGRSGSVIGVGGTEATHLAQRPAIDSAWENLIASGPTAVNLLAQVMVLSSKLDFSFKLAVPNYSFKYVKYPDSFRVTLGQISNEGWRAFLTAHSNMDQLQLNMQRIPTHVKVALKVLTEEKRPRTLGIQIRKVLNSIKRISSDCINLANNTHMEFANVMNHLGEVIALTEANKGLGESQLQQVEIELNVSRVWQTQLTQLNDIMKEHYKNTEDDLRFAHVEYSKALARRPSRFEKSLMRITGAVIKLINNAVKTFQGLTSGDRQTGSTPIGLNGLTIGNVAPTTENGKSLLMAQSFFESIRNLIKIFDDVFYSNKNQTTSGNPQEMENILYELETYAKLIGKNEIATNVIEPMMERARNWSKAAIQLVKDKGMNRPVTREETDQVLFQLNRLMDETKKIDAAATLISDSSQVKSNGNNGYSSDATKMMVQITERQLQDARKRSEASRIQLQKNMDEMGELVGKIALLDLKRVNYVQLLDYMRQALVLLGTMRQTWAQLILFFSTIVNQAEIALSGTLNPFIKQIEMVTNGELSVDERSFFIELLKDQSVNIHETSHSLFIMSRTYVDMSNEFLMPRLAGLSHMFTGKDDDERTALNRQLAAEAKVTQDKVKALIEERKIVYAIMVETERTKLKVYLNSIGGPSEENQIAIEEASALIASKKLTSSPTI</sequence>
<protein>
    <submittedName>
        <fullName evidence="2">Uncharacterized protein</fullName>
    </submittedName>
</protein>
<organism evidence="2 4">
    <name type="scientific">Rotaria socialis</name>
    <dbReference type="NCBI Taxonomy" id="392032"/>
    <lineage>
        <taxon>Eukaryota</taxon>
        <taxon>Metazoa</taxon>
        <taxon>Spiralia</taxon>
        <taxon>Gnathifera</taxon>
        <taxon>Rotifera</taxon>
        <taxon>Eurotatoria</taxon>
        <taxon>Bdelloidea</taxon>
        <taxon>Philodinida</taxon>
        <taxon>Philodinidae</taxon>
        <taxon>Rotaria</taxon>
    </lineage>
</organism>
<feature type="transmembrane region" description="Helical" evidence="1">
    <location>
        <begin position="185"/>
        <end position="204"/>
    </location>
</feature>
<evidence type="ECO:0000313" key="2">
    <source>
        <dbReference type="EMBL" id="CAF3356592.1"/>
    </source>
</evidence>
<keyword evidence="1" id="KW-0472">Membrane</keyword>
<comment type="caution">
    <text evidence="2">The sequence shown here is derived from an EMBL/GenBank/DDBJ whole genome shotgun (WGS) entry which is preliminary data.</text>
</comment>
<name>A0A817WJT2_9BILA</name>
<keyword evidence="1" id="KW-0812">Transmembrane</keyword>
<dbReference type="PANTHER" id="PTHR33488">
    <property type="entry name" value="ZGC:162509"/>
    <property type="match status" value="1"/>
</dbReference>